<accession>A0A380QFH3</accession>
<evidence type="ECO:0000313" key="2">
    <source>
        <dbReference type="Proteomes" id="UP000255087"/>
    </source>
</evidence>
<evidence type="ECO:0000313" key="1">
    <source>
        <dbReference type="EMBL" id="SUP86457.1"/>
    </source>
</evidence>
<name>A0A380QFH3_YERPU</name>
<dbReference type="AlphaFoldDB" id="A0A380QFH3"/>
<gene>
    <name evidence="1" type="ORF">NCTC8580_04251</name>
</gene>
<dbReference type="Proteomes" id="UP000255087">
    <property type="component" value="Unassembled WGS sequence"/>
</dbReference>
<proteinExistence type="predicted"/>
<sequence length="39" mass="4448">MVKDNFVNDVRSKAKGHWDAIFQRLDTGLSTLQTTSNRP</sequence>
<organism evidence="1 2">
    <name type="scientific">Yersinia pseudotuberculosis</name>
    <dbReference type="NCBI Taxonomy" id="633"/>
    <lineage>
        <taxon>Bacteria</taxon>
        <taxon>Pseudomonadati</taxon>
        <taxon>Pseudomonadota</taxon>
        <taxon>Gammaproteobacteria</taxon>
        <taxon>Enterobacterales</taxon>
        <taxon>Yersiniaceae</taxon>
        <taxon>Yersinia</taxon>
    </lineage>
</organism>
<reference evidence="1 2" key="1">
    <citation type="submission" date="2018-06" db="EMBL/GenBank/DDBJ databases">
        <authorList>
            <consortium name="Pathogen Informatics"/>
            <person name="Doyle S."/>
        </authorList>
    </citation>
    <scope>NUCLEOTIDE SEQUENCE [LARGE SCALE GENOMIC DNA]</scope>
    <source>
        <strain evidence="1 2">NCTC8580</strain>
    </source>
</reference>
<dbReference type="EMBL" id="UHJC01000001">
    <property type="protein sequence ID" value="SUP86457.1"/>
    <property type="molecule type" value="Genomic_DNA"/>
</dbReference>
<protein>
    <submittedName>
        <fullName evidence="1">Uncharacterized protein</fullName>
    </submittedName>
</protein>